<evidence type="ECO:0000256" key="1">
    <source>
        <dbReference type="SAM" id="MobiDB-lite"/>
    </source>
</evidence>
<reference evidence="3 4" key="1">
    <citation type="submission" date="2021-12" db="EMBL/GenBank/DDBJ databases">
        <title>Discovery of the Pendulisporaceae a myxobacterial family with distinct sporulation behavior and unique specialized metabolism.</title>
        <authorList>
            <person name="Garcia R."/>
            <person name="Popoff A."/>
            <person name="Bader C.D."/>
            <person name="Loehr J."/>
            <person name="Walesch S."/>
            <person name="Walt C."/>
            <person name="Boldt J."/>
            <person name="Bunk B."/>
            <person name="Haeckl F.J.F.P.J."/>
            <person name="Gunesch A.P."/>
            <person name="Birkelbach J."/>
            <person name="Nuebel U."/>
            <person name="Pietschmann T."/>
            <person name="Bach T."/>
            <person name="Mueller R."/>
        </authorList>
    </citation>
    <scope>NUCLEOTIDE SEQUENCE [LARGE SCALE GENOMIC DNA]</scope>
    <source>
        <strain evidence="3 4">MSr12523</strain>
    </source>
</reference>
<evidence type="ECO:0008006" key="5">
    <source>
        <dbReference type="Google" id="ProtNLM"/>
    </source>
</evidence>
<accession>A0ABZ2KD64</accession>
<keyword evidence="4" id="KW-1185">Reference proteome</keyword>
<gene>
    <name evidence="3" type="ORF">LZC95_52495</name>
</gene>
<dbReference type="Proteomes" id="UP001379533">
    <property type="component" value="Chromosome"/>
</dbReference>
<protein>
    <recommendedName>
        <fullName evidence="5">Zinc-finger domain-containing protein</fullName>
    </recommendedName>
</protein>
<evidence type="ECO:0000313" key="4">
    <source>
        <dbReference type="Proteomes" id="UP001379533"/>
    </source>
</evidence>
<keyword evidence="2" id="KW-0472">Membrane</keyword>
<keyword evidence="2" id="KW-1133">Transmembrane helix</keyword>
<proteinExistence type="predicted"/>
<dbReference type="EMBL" id="CP089982">
    <property type="protein sequence ID" value="WXA95030.1"/>
    <property type="molecule type" value="Genomic_DNA"/>
</dbReference>
<evidence type="ECO:0000313" key="3">
    <source>
        <dbReference type="EMBL" id="WXA95030.1"/>
    </source>
</evidence>
<evidence type="ECO:0000256" key="2">
    <source>
        <dbReference type="SAM" id="Phobius"/>
    </source>
</evidence>
<feature type="transmembrane region" description="Helical" evidence="2">
    <location>
        <begin position="67"/>
        <end position="85"/>
    </location>
</feature>
<feature type="region of interest" description="Disordered" evidence="1">
    <location>
        <begin position="257"/>
        <end position="280"/>
    </location>
</feature>
<name>A0ABZ2KD64_9BACT</name>
<dbReference type="RefSeq" id="WP_394845640.1">
    <property type="nucleotide sequence ID" value="NZ_CP089982.1"/>
</dbReference>
<organism evidence="3 4">
    <name type="scientific">Pendulispora brunnea</name>
    <dbReference type="NCBI Taxonomy" id="2905690"/>
    <lineage>
        <taxon>Bacteria</taxon>
        <taxon>Pseudomonadati</taxon>
        <taxon>Myxococcota</taxon>
        <taxon>Myxococcia</taxon>
        <taxon>Myxococcales</taxon>
        <taxon>Sorangiineae</taxon>
        <taxon>Pendulisporaceae</taxon>
        <taxon>Pendulispora</taxon>
    </lineage>
</organism>
<sequence length="280" mass="30274">MTEAHVTEEELMDFVQGHLAPAEERRIEQHANGCIACAKRLSAEASMELAIQDAVVRLREKRTRGPMPWLAAAALVAVVGGGAMWKIARGPEAIRAESELGGATKDPWHLLYTAPDGATSFATEVDNTVLFRGTPSRLLRSTPSIPSDAVHLSQRFQATKYLGKRVRFSAWLRSENVTYGAGLGAQVQKLGATWNKPKFLGAAGTPPERAIARTTDWTPYEVTLDIPADASTIMVDVVLAGAGKVWIAEPRFEIVGPSPAQQTSVTPGPVEPELPNEFRP</sequence>
<dbReference type="Gene3D" id="2.60.120.260">
    <property type="entry name" value="Galactose-binding domain-like"/>
    <property type="match status" value="1"/>
</dbReference>
<keyword evidence="2" id="KW-0812">Transmembrane</keyword>